<evidence type="ECO:0000313" key="9">
    <source>
        <dbReference type="Proteomes" id="UP001174932"/>
    </source>
</evidence>
<name>A0ABT8YF45_9HYPH</name>
<evidence type="ECO:0000256" key="7">
    <source>
        <dbReference type="SAM" id="Phobius"/>
    </source>
</evidence>
<comment type="caution">
    <text evidence="8">The sequence shown here is derived from an EMBL/GenBank/DDBJ whole genome shotgun (WGS) entry which is preliminary data.</text>
</comment>
<reference evidence="8" key="1">
    <citation type="journal article" date="2015" name="Int. J. Syst. Evol. Microbiol.">
        <title>Rhizobium alvei sp. nov., isolated from a freshwater river.</title>
        <authorList>
            <person name="Sheu S.Y."/>
            <person name="Huang H.W."/>
            <person name="Young C.C."/>
            <person name="Chen W.M."/>
        </authorList>
    </citation>
    <scope>NUCLEOTIDE SEQUENCE</scope>
    <source>
        <strain evidence="8">TNR-22</strain>
    </source>
</reference>
<keyword evidence="5 7" id="KW-1133">Transmembrane helix</keyword>
<gene>
    <name evidence="8" type="ORF">Q4481_00130</name>
</gene>
<keyword evidence="9" id="KW-1185">Reference proteome</keyword>
<evidence type="ECO:0000256" key="2">
    <source>
        <dbReference type="ARBA" id="ARBA00004586"/>
    </source>
</evidence>
<dbReference type="InterPro" id="IPR012430">
    <property type="entry name" value="TMEM43_fam"/>
</dbReference>
<evidence type="ECO:0000256" key="5">
    <source>
        <dbReference type="ARBA" id="ARBA00022989"/>
    </source>
</evidence>
<protein>
    <submittedName>
        <fullName evidence="8">TMEM43 family protein</fullName>
    </submittedName>
</protein>
<feature type="transmembrane region" description="Helical" evidence="7">
    <location>
        <begin position="293"/>
        <end position="321"/>
    </location>
</feature>
<proteinExistence type="predicted"/>
<keyword evidence="3 7" id="KW-0812">Transmembrane</keyword>
<feature type="transmembrane region" description="Helical" evidence="7">
    <location>
        <begin position="18"/>
        <end position="37"/>
    </location>
</feature>
<organism evidence="8 9">
    <name type="scientific">Rhizobium alvei</name>
    <dbReference type="NCBI Taxonomy" id="1132659"/>
    <lineage>
        <taxon>Bacteria</taxon>
        <taxon>Pseudomonadati</taxon>
        <taxon>Pseudomonadota</taxon>
        <taxon>Alphaproteobacteria</taxon>
        <taxon>Hyphomicrobiales</taxon>
        <taxon>Rhizobiaceae</taxon>
        <taxon>Rhizobium/Agrobacterium group</taxon>
        <taxon>Rhizobium</taxon>
    </lineage>
</organism>
<dbReference type="PANTHER" id="PTHR13416">
    <property type="match status" value="1"/>
</dbReference>
<comment type="subcellular location">
    <subcellularLocation>
        <location evidence="1">Endomembrane system</location>
        <topology evidence="1">Multi-pass membrane protein</topology>
    </subcellularLocation>
    <subcellularLocation>
        <location evidence="2">Endoplasmic reticulum membrane</location>
    </subcellularLocation>
</comment>
<accession>A0ABT8YF45</accession>
<feature type="transmembrane region" description="Helical" evidence="7">
    <location>
        <begin position="333"/>
        <end position="353"/>
    </location>
</feature>
<evidence type="ECO:0000256" key="3">
    <source>
        <dbReference type="ARBA" id="ARBA00022692"/>
    </source>
</evidence>
<dbReference type="PANTHER" id="PTHR13416:SF2">
    <property type="entry name" value="TRANSMEMBRANE PROTEIN 43"/>
    <property type="match status" value="1"/>
</dbReference>
<evidence type="ECO:0000256" key="1">
    <source>
        <dbReference type="ARBA" id="ARBA00004127"/>
    </source>
</evidence>
<reference evidence="8" key="2">
    <citation type="submission" date="2023-07" db="EMBL/GenBank/DDBJ databases">
        <authorList>
            <person name="Shen H."/>
        </authorList>
    </citation>
    <scope>NUCLEOTIDE SEQUENCE</scope>
    <source>
        <strain evidence="8">TNR-22</strain>
    </source>
</reference>
<dbReference type="RefSeq" id="WP_304374122.1">
    <property type="nucleotide sequence ID" value="NZ_JAUOZU010000001.1"/>
</dbReference>
<dbReference type="Pfam" id="PF07787">
    <property type="entry name" value="TMEM43"/>
    <property type="match status" value="1"/>
</dbReference>
<dbReference type="EMBL" id="JAUOZU010000001">
    <property type="protein sequence ID" value="MDO6962339.1"/>
    <property type="molecule type" value="Genomic_DNA"/>
</dbReference>
<keyword evidence="4" id="KW-0256">Endoplasmic reticulum</keyword>
<feature type="transmembrane region" description="Helical" evidence="7">
    <location>
        <begin position="359"/>
        <end position="377"/>
    </location>
</feature>
<sequence length="396" mass="42327">MSFTETTHTSWFTRMKNALWQVLIGVVLLLAALYFLFTNEGRAIQTYRSLVEGAGLVVSIDSAKIDPANEGKLVHITGPVKALGTVSDSDLGVDAEGALAITRDVEMYQWVEKSESKTEKNVGGSEETTTVYSYAKEWRTTPVDSSDFKVPTGHQNPPFAIEDNETVVDAASVGAFTIDGKRVAALANEQRIAMTEGDAIRIAEVIATTKPVKINQGDLYIGISSTSPQIGDMRVRFERSDLSEASFVGAQKGDTIENFKSSNGRGILLSAPGAKDAAAMFEQAQAENTMITWLIRAGGLLALFIGFKMLFGFLGVIGDIIPFVGSIVRGGTTLIALVLTLIIGPVVIAVGWFAYRPLLAIGIIAGGLVLAVLFAWMRRSKAAAEPAATNPTFGRG</sequence>
<evidence type="ECO:0000256" key="6">
    <source>
        <dbReference type="ARBA" id="ARBA00023136"/>
    </source>
</evidence>
<evidence type="ECO:0000256" key="4">
    <source>
        <dbReference type="ARBA" id="ARBA00022824"/>
    </source>
</evidence>
<dbReference type="Proteomes" id="UP001174932">
    <property type="component" value="Unassembled WGS sequence"/>
</dbReference>
<keyword evidence="6 7" id="KW-0472">Membrane</keyword>
<evidence type="ECO:0000313" key="8">
    <source>
        <dbReference type="EMBL" id="MDO6962339.1"/>
    </source>
</evidence>